<dbReference type="AlphaFoldDB" id="A0A318SUD2"/>
<evidence type="ECO:0000313" key="1">
    <source>
        <dbReference type="EMBL" id="PYE85283.1"/>
    </source>
</evidence>
<gene>
    <name evidence="1" type="ORF">C7477_1325</name>
</gene>
<dbReference type="PANTHER" id="PTHR35370:SF4">
    <property type="entry name" value="TYPE VI SECRETION SYSTEM BASEPLATE SUBUNIT TSSF"/>
    <property type="match status" value="1"/>
</dbReference>
<sequence length="588" mass="67494">MGNLFQDEISYLRDVGREFSRLNPKLAKYLSETSTDPDVDRLMEGFAFLTSRVREKIEDEMPEFTYSVISLLWPNFLRAFPPAVLMKFTPVDRSITERQMMPRGTEILSRPVQGYECPFRTTADCPVYPLEIASSQLERTRDSARIRIFFETLSGLPLGQIKLRDLRLTFAGDLPVRQMLHLWTGRYLKGMRVVFKSGESRRINHRENLQPIGFSSAEAILPQNTTAFEGHRLLQEYFVFPDKFYGYDLVKLDQIFNGSDDTEFELELEYERPLPNDVKLRPDSIQLYCIPAVNLFEADADPLIVDHRKVSYRVRPHGVDPEKIEIFSIDRVGSHFASADEARLSVARTYPAFESFEHEIGEGRHGEQVYYRQRAKKSLRLSGFEHEISFVLHNSEHAVPPEESLSMQLSCFNRGIAAELGVGDIGVPTENSPVFVTYANITRPTAPVYPPLDGTLNWNLISNLSLNYMSLLDRDALAAILSVYDYRSLTDRQAERAARQRLEGIRKLTTTPFDRLFKGLPIRGLKSRMVMRESSFQTEGEMYLFASVLAEFFALYSTVNSFHELEVLGEENGEIYKWPARIGRQPLI</sequence>
<keyword evidence="2" id="KW-1185">Reference proteome</keyword>
<proteinExistence type="predicted"/>
<dbReference type="InterPro" id="IPR010272">
    <property type="entry name" value="T6SS_TssF"/>
</dbReference>
<organism evidence="1 2">
    <name type="scientific">Phyllobacterium leguminum</name>
    <dbReference type="NCBI Taxonomy" id="314237"/>
    <lineage>
        <taxon>Bacteria</taxon>
        <taxon>Pseudomonadati</taxon>
        <taxon>Pseudomonadota</taxon>
        <taxon>Alphaproteobacteria</taxon>
        <taxon>Hyphomicrobiales</taxon>
        <taxon>Phyllobacteriaceae</taxon>
        <taxon>Phyllobacterium</taxon>
    </lineage>
</organism>
<dbReference type="RefSeq" id="WP_110754504.1">
    <property type="nucleotide sequence ID" value="NZ_QJTF01000032.1"/>
</dbReference>
<dbReference type="PIRSF" id="PIRSF028304">
    <property type="entry name" value="UCP028304"/>
    <property type="match status" value="1"/>
</dbReference>
<protein>
    <submittedName>
        <fullName evidence="1">Type VI secretion system protein ImpG</fullName>
    </submittedName>
</protein>
<evidence type="ECO:0000313" key="2">
    <source>
        <dbReference type="Proteomes" id="UP000247454"/>
    </source>
</evidence>
<dbReference type="PANTHER" id="PTHR35370">
    <property type="entry name" value="CYTOPLASMIC PROTEIN-RELATED-RELATED"/>
    <property type="match status" value="1"/>
</dbReference>
<accession>A0A318SUD2</accession>
<dbReference type="OrthoDB" id="9763676at2"/>
<name>A0A318SUD2_9HYPH</name>
<reference evidence="1 2" key="1">
    <citation type="submission" date="2018-06" db="EMBL/GenBank/DDBJ databases">
        <title>Genomic Encyclopedia of Type Strains, Phase III (KMG-III): the genomes of soil and plant-associated and newly described type strains.</title>
        <authorList>
            <person name="Whitman W."/>
        </authorList>
    </citation>
    <scope>NUCLEOTIDE SEQUENCE [LARGE SCALE GENOMIC DNA]</scope>
    <source>
        <strain evidence="1 2">ORS 1419</strain>
    </source>
</reference>
<dbReference type="Pfam" id="PF05947">
    <property type="entry name" value="T6SS_TssF"/>
    <property type="match status" value="1"/>
</dbReference>
<dbReference type="EMBL" id="QJTF01000032">
    <property type="protein sequence ID" value="PYE85283.1"/>
    <property type="molecule type" value="Genomic_DNA"/>
</dbReference>
<dbReference type="NCBIfam" id="TIGR03359">
    <property type="entry name" value="VI_chp_6"/>
    <property type="match status" value="1"/>
</dbReference>
<comment type="caution">
    <text evidence="1">The sequence shown here is derived from an EMBL/GenBank/DDBJ whole genome shotgun (WGS) entry which is preliminary data.</text>
</comment>
<dbReference type="Proteomes" id="UP000247454">
    <property type="component" value="Unassembled WGS sequence"/>
</dbReference>